<evidence type="ECO:0000259" key="8">
    <source>
        <dbReference type="PROSITE" id="PS51864"/>
    </source>
</evidence>
<dbReference type="GO" id="GO:0006508">
    <property type="term" value="P:proteolysis"/>
    <property type="evidence" value="ECO:0007669"/>
    <property type="project" value="UniProtKB-KW"/>
</dbReference>
<feature type="domain" description="Peptidase M12A" evidence="8">
    <location>
        <begin position="60"/>
        <end position="262"/>
    </location>
</feature>
<evidence type="ECO:0000256" key="2">
    <source>
        <dbReference type="ARBA" id="ARBA00022723"/>
    </source>
</evidence>
<evidence type="ECO:0000313" key="9">
    <source>
        <dbReference type="EMBL" id="KAG5679821.1"/>
    </source>
</evidence>
<reference evidence="9" key="1">
    <citation type="submission" date="2021-03" db="EMBL/GenBank/DDBJ databases">
        <title>Chromosome level genome of the anhydrobiotic midge Polypedilum vanderplanki.</title>
        <authorList>
            <person name="Yoshida Y."/>
            <person name="Kikawada T."/>
            <person name="Gusev O."/>
        </authorList>
    </citation>
    <scope>NUCLEOTIDE SEQUENCE</scope>
    <source>
        <strain evidence="9">NIAS01</strain>
        <tissue evidence="9">Whole body or cell culture</tissue>
    </source>
</reference>
<name>A0A9J6CD20_POLVA</name>
<dbReference type="Proteomes" id="UP001107558">
    <property type="component" value="Chromosome 1"/>
</dbReference>
<feature type="binding site" evidence="6">
    <location>
        <position position="162"/>
    </location>
    <ligand>
        <name>Zn(2+)</name>
        <dbReference type="ChEBI" id="CHEBI:29105"/>
        <note>catalytic</note>
    </ligand>
</feature>
<dbReference type="InterPro" id="IPR001506">
    <property type="entry name" value="Peptidase_M12A"/>
</dbReference>
<sequence>MQNLLKFIQIIIILISIFYDVKAKKVCYEMLDDDINDGLISVGDMILTPEQYASLFGNSSSMRRHGLAGSFRRWPNGVVPVVFEDGFKHSFLKRIKSAMRYIMRHSCVVFDWTTKITKKQDHILVKSGNRCASLIGCVKKGAQNLILNSECHKGNIIHELLHALGLLHMHTAKDRDDWILIVWDNIKDEAKFNFKKYTKQVSMFDTSYDYGSIMHYGINSFSKDQSSPTIIPLKASKKEKLGQREKMSEGDIIRLNRMYECYKEDDDQTYYYDEDEMMVDDFSSF</sequence>
<dbReference type="PRINTS" id="PR00480">
    <property type="entry name" value="ASTACIN"/>
</dbReference>
<dbReference type="SMART" id="SM00235">
    <property type="entry name" value="ZnMc"/>
    <property type="match status" value="1"/>
</dbReference>
<dbReference type="PANTHER" id="PTHR10127:SF780">
    <property type="entry name" value="METALLOENDOPEPTIDASE"/>
    <property type="match status" value="1"/>
</dbReference>
<keyword evidence="5 6" id="KW-0482">Metalloprotease</keyword>
<evidence type="ECO:0000256" key="3">
    <source>
        <dbReference type="ARBA" id="ARBA00022801"/>
    </source>
</evidence>
<dbReference type="InterPro" id="IPR006026">
    <property type="entry name" value="Peptidase_Metallo"/>
</dbReference>
<feature type="active site" evidence="6">
    <location>
        <position position="159"/>
    </location>
</feature>
<keyword evidence="3 6" id="KW-0378">Hydrolase</keyword>
<feature type="chain" id="PRO_5039963075" description="Metalloendopeptidase" evidence="7">
    <location>
        <begin position="24"/>
        <end position="285"/>
    </location>
</feature>
<evidence type="ECO:0000256" key="6">
    <source>
        <dbReference type="PROSITE-ProRule" id="PRU01211"/>
    </source>
</evidence>
<dbReference type="Pfam" id="PF01400">
    <property type="entry name" value="Astacin"/>
    <property type="match status" value="1"/>
</dbReference>
<keyword evidence="2 6" id="KW-0479">Metal-binding</keyword>
<dbReference type="InterPro" id="IPR034035">
    <property type="entry name" value="Astacin-like_dom"/>
</dbReference>
<dbReference type="SUPFAM" id="SSF55486">
    <property type="entry name" value="Metalloproteases ('zincins'), catalytic domain"/>
    <property type="match status" value="1"/>
</dbReference>
<comment type="caution">
    <text evidence="9">The sequence shown here is derived from an EMBL/GenBank/DDBJ whole genome shotgun (WGS) entry which is preliminary data.</text>
</comment>
<gene>
    <name evidence="9" type="ORF">PVAND_009359</name>
</gene>
<protein>
    <recommendedName>
        <fullName evidence="7">Metalloendopeptidase</fullName>
        <ecNumber evidence="7">3.4.24.-</ecNumber>
    </recommendedName>
</protein>
<keyword evidence="7" id="KW-0732">Signal</keyword>
<feature type="binding site" evidence="6">
    <location>
        <position position="168"/>
    </location>
    <ligand>
        <name>Zn(2+)</name>
        <dbReference type="ChEBI" id="CHEBI:29105"/>
        <note>catalytic</note>
    </ligand>
</feature>
<comment type="cofactor">
    <cofactor evidence="6 7">
        <name>Zn(2+)</name>
        <dbReference type="ChEBI" id="CHEBI:29105"/>
    </cofactor>
    <text evidence="6 7">Binds 1 zinc ion per subunit.</text>
</comment>
<dbReference type="Gene3D" id="3.40.390.10">
    <property type="entry name" value="Collagenase (Catalytic Domain)"/>
    <property type="match status" value="1"/>
</dbReference>
<accession>A0A9J6CD20</accession>
<dbReference type="AlphaFoldDB" id="A0A9J6CD20"/>
<dbReference type="EMBL" id="JADBJN010000001">
    <property type="protein sequence ID" value="KAG5679821.1"/>
    <property type="molecule type" value="Genomic_DNA"/>
</dbReference>
<organism evidence="9 10">
    <name type="scientific">Polypedilum vanderplanki</name>
    <name type="common">Sleeping chironomid midge</name>
    <dbReference type="NCBI Taxonomy" id="319348"/>
    <lineage>
        <taxon>Eukaryota</taxon>
        <taxon>Metazoa</taxon>
        <taxon>Ecdysozoa</taxon>
        <taxon>Arthropoda</taxon>
        <taxon>Hexapoda</taxon>
        <taxon>Insecta</taxon>
        <taxon>Pterygota</taxon>
        <taxon>Neoptera</taxon>
        <taxon>Endopterygota</taxon>
        <taxon>Diptera</taxon>
        <taxon>Nematocera</taxon>
        <taxon>Chironomoidea</taxon>
        <taxon>Chironomidae</taxon>
        <taxon>Chironominae</taxon>
        <taxon>Polypedilum</taxon>
        <taxon>Polypedilum</taxon>
    </lineage>
</organism>
<evidence type="ECO:0000256" key="7">
    <source>
        <dbReference type="RuleBase" id="RU361183"/>
    </source>
</evidence>
<feature type="signal peptide" evidence="7">
    <location>
        <begin position="1"/>
        <end position="23"/>
    </location>
</feature>
<feature type="binding site" evidence="6">
    <location>
        <position position="158"/>
    </location>
    <ligand>
        <name>Zn(2+)</name>
        <dbReference type="ChEBI" id="CHEBI:29105"/>
        <note>catalytic</note>
    </ligand>
</feature>
<evidence type="ECO:0000256" key="1">
    <source>
        <dbReference type="ARBA" id="ARBA00022670"/>
    </source>
</evidence>
<keyword evidence="4 6" id="KW-0862">Zinc</keyword>
<keyword evidence="1 6" id="KW-0645">Protease</keyword>
<evidence type="ECO:0000313" key="10">
    <source>
        <dbReference type="Proteomes" id="UP001107558"/>
    </source>
</evidence>
<dbReference type="CDD" id="cd04280">
    <property type="entry name" value="ZnMc_astacin_like"/>
    <property type="match status" value="1"/>
</dbReference>
<dbReference type="GO" id="GO:0008270">
    <property type="term" value="F:zinc ion binding"/>
    <property type="evidence" value="ECO:0007669"/>
    <property type="project" value="UniProtKB-UniRule"/>
</dbReference>
<comment type="caution">
    <text evidence="6">Lacks conserved residue(s) required for the propagation of feature annotation.</text>
</comment>
<dbReference type="GO" id="GO:0004222">
    <property type="term" value="F:metalloendopeptidase activity"/>
    <property type="evidence" value="ECO:0007669"/>
    <property type="project" value="UniProtKB-UniRule"/>
</dbReference>
<evidence type="ECO:0000256" key="5">
    <source>
        <dbReference type="ARBA" id="ARBA00023049"/>
    </source>
</evidence>
<dbReference type="PANTHER" id="PTHR10127">
    <property type="entry name" value="DISCOIDIN, CUB, EGF, LAMININ , AND ZINC METALLOPROTEASE DOMAIN CONTAINING"/>
    <property type="match status" value="1"/>
</dbReference>
<dbReference type="OrthoDB" id="291007at2759"/>
<dbReference type="InterPro" id="IPR024079">
    <property type="entry name" value="MetalloPept_cat_dom_sf"/>
</dbReference>
<proteinExistence type="predicted"/>
<evidence type="ECO:0000256" key="4">
    <source>
        <dbReference type="ARBA" id="ARBA00022833"/>
    </source>
</evidence>
<keyword evidence="10" id="KW-1185">Reference proteome</keyword>
<dbReference type="PROSITE" id="PS51864">
    <property type="entry name" value="ASTACIN"/>
    <property type="match status" value="1"/>
</dbReference>
<dbReference type="EC" id="3.4.24.-" evidence="7"/>